<name>A0ABS3D9M2_9BACT</name>
<accession>A0ABS3D9M2</accession>
<dbReference type="EMBL" id="JAFIMU010000004">
    <property type="protein sequence ID" value="MBN8227730.1"/>
    <property type="molecule type" value="Genomic_DNA"/>
</dbReference>
<organism evidence="1 2">
    <name type="scientific">Corallococcus macrosporus</name>
    <dbReference type="NCBI Taxonomy" id="35"/>
    <lineage>
        <taxon>Bacteria</taxon>
        <taxon>Pseudomonadati</taxon>
        <taxon>Myxococcota</taxon>
        <taxon>Myxococcia</taxon>
        <taxon>Myxococcales</taxon>
        <taxon>Cystobacterineae</taxon>
        <taxon>Myxococcaceae</taxon>
        <taxon>Corallococcus</taxon>
    </lineage>
</organism>
<evidence type="ECO:0000313" key="1">
    <source>
        <dbReference type="EMBL" id="MBN8227730.1"/>
    </source>
</evidence>
<reference evidence="1 2" key="1">
    <citation type="submission" date="2021-02" db="EMBL/GenBank/DDBJ databases">
        <title>De Novo genome assembly of isolated myxobacteria.</title>
        <authorList>
            <person name="Stevens D.C."/>
        </authorList>
    </citation>
    <scope>NUCLEOTIDE SEQUENCE [LARGE SCALE GENOMIC DNA]</scope>
    <source>
        <strain evidence="1 2">ATCC 29039</strain>
    </source>
</reference>
<comment type="caution">
    <text evidence="1">The sequence shown here is derived from an EMBL/GenBank/DDBJ whole genome shotgun (WGS) entry which is preliminary data.</text>
</comment>
<proteinExistence type="predicted"/>
<dbReference type="Proteomes" id="UP000664052">
    <property type="component" value="Unassembled WGS sequence"/>
</dbReference>
<gene>
    <name evidence="1" type="ORF">JYK02_09435</name>
</gene>
<protein>
    <recommendedName>
        <fullName evidence="3">Lipoprotein</fullName>
    </recommendedName>
</protein>
<evidence type="ECO:0008006" key="3">
    <source>
        <dbReference type="Google" id="ProtNLM"/>
    </source>
</evidence>
<keyword evidence="2" id="KW-1185">Reference proteome</keyword>
<sequence length="458" mass="49251">MASCGTKEEDVFQTLEVLHEGGRLLGVDPRQRFLVFTADDGSGTYAKSLPKGGDTRVSDPAEGVFLAEDGDSVLLWGPRNGEQRRTLWLWRPGSKAGIAFSTRAGTDAVHDRSLSYAAFTESDAGTTSLRVMDAATCTAKACRLRTLLQVPGDTLLLQAGGTTVLASDATQAWLIDVPSGAVSPLGTTAGPSLLLGEGSHYSVFDRAGHLQVFDTATRTLQWERSWAEETARKDWTVLSALMTDATTVVLNLQEPPPPPPAFPTKRNVVTCDATACRSLSDLYSSCWYGQGRTDLLRCSGPSRCSTWSGCEYQYAYYDATARHLTTTVSDGLGLPDIAISEDLTQSVSLSRGKSTDTLSWRSPAGYRQVDALGAVNMELFTLLPGAERLVFAQKLTRSNGGSETRVATWDGVTLKDLLALPGVPTTDATYPPVVRDSPLSLYVTVRGPSSVNIVRIRL</sequence>
<dbReference type="SUPFAM" id="SSF69322">
    <property type="entry name" value="Tricorn protease domain 2"/>
    <property type="match status" value="1"/>
</dbReference>
<dbReference type="RefSeq" id="WP_207050535.1">
    <property type="nucleotide sequence ID" value="NZ_JAFIMU010000004.1"/>
</dbReference>
<evidence type="ECO:0000313" key="2">
    <source>
        <dbReference type="Proteomes" id="UP000664052"/>
    </source>
</evidence>